<dbReference type="RefSeq" id="XP_053020722.1">
    <property type="nucleotide sequence ID" value="XM_053169535.1"/>
</dbReference>
<name>A0ABY7CR14_9BASI</name>
<sequence>MKIDFTFGRKDISALVWGKPDPPDLLDQPGSRAKDALSWYWSKHIPTAAMM</sequence>
<protein>
    <submittedName>
        <fullName evidence="1">Uncharacterized protein</fullName>
    </submittedName>
</protein>
<reference evidence="1" key="1">
    <citation type="submission" date="2022-10" db="EMBL/GenBank/DDBJ databases">
        <title>Puccinia triticina Genome sequencing and assembly.</title>
        <authorList>
            <person name="Li C."/>
        </authorList>
    </citation>
    <scope>NUCLEOTIDE SEQUENCE</scope>
    <source>
        <strain evidence="1">Pt15</strain>
    </source>
</reference>
<proteinExistence type="predicted"/>
<keyword evidence="2" id="KW-1185">Reference proteome</keyword>
<evidence type="ECO:0000313" key="2">
    <source>
        <dbReference type="Proteomes" id="UP001164743"/>
    </source>
</evidence>
<dbReference type="EMBL" id="CP110425">
    <property type="protein sequence ID" value="WAQ85167.1"/>
    <property type="molecule type" value="Genomic_DNA"/>
</dbReference>
<gene>
    <name evidence="1" type="ORF">PtA15_5A741</name>
</gene>
<dbReference type="GeneID" id="77810430"/>
<accession>A0ABY7CR14</accession>
<organism evidence="1 2">
    <name type="scientific">Puccinia triticina</name>
    <dbReference type="NCBI Taxonomy" id="208348"/>
    <lineage>
        <taxon>Eukaryota</taxon>
        <taxon>Fungi</taxon>
        <taxon>Dikarya</taxon>
        <taxon>Basidiomycota</taxon>
        <taxon>Pucciniomycotina</taxon>
        <taxon>Pucciniomycetes</taxon>
        <taxon>Pucciniales</taxon>
        <taxon>Pucciniaceae</taxon>
        <taxon>Puccinia</taxon>
    </lineage>
</organism>
<dbReference type="Proteomes" id="UP001164743">
    <property type="component" value="Chromosome 5A"/>
</dbReference>
<evidence type="ECO:0000313" key="1">
    <source>
        <dbReference type="EMBL" id="WAQ85167.1"/>
    </source>
</evidence>